<reference evidence="2" key="1">
    <citation type="journal article" date="2019" name="Int. J. Syst. Evol. Microbiol.">
        <title>The Global Catalogue of Microorganisms (GCM) 10K type strain sequencing project: providing services to taxonomists for standard genome sequencing and annotation.</title>
        <authorList>
            <consortium name="The Broad Institute Genomics Platform"/>
            <consortium name="The Broad Institute Genome Sequencing Center for Infectious Disease"/>
            <person name="Wu L."/>
            <person name="Ma J."/>
        </authorList>
    </citation>
    <scope>NUCLEOTIDE SEQUENCE [LARGE SCALE GENOMIC DNA]</scope>
    <source>
        <strain evidence="2">CGMCC 4.1469</strain>
    </source>
</reference>
<dbReference type="Proteomes" id="UP001596067">
    <property type="component" value="Unassembled WGS sequence"/>
</dbReference>
<name>A0ABW1F5X6_9ACTN</name>
<sequence length="263" mass="28871">MSVPALPSVEEARQLTARIKVAVEGTWLLIQEAYTTRTWAVLGYDSWDAYCATEFGQTRLRLPREERQEVVASLRESGLSVRAIASATGVGVGTVHRELSSAGVPNGTPAVQGADGKTYAATRPAPVHQSDPFDGSDWLEPGADEVPGQSHVLEHTSLETITPRVERRRPLPEAFADAGRDYVRAAEKLARLTDDDRFTRNRDTAHQQMPELLGALEHTTRLVQAMNLPGANASREARRWWATSLHKISDALADVANSLEQEQ</sequence>
<protein>
    <submittedName>
        <fullName evidence="1">Uncharacterized protein</fullName>
    </submittedName>
</protein>
<organism evidence="1 2">
    <name type="scientific">Kitasatospora aburaviensis</name>
    <dbReference type="NCBI Taxonomy" id="67265"/>
    <lineage>
        <taxon>Bacteria</taxon>
        <taxon>Bacillati</taxon>
        <taxon>Actinomycetota</taxon>
        <taxon>Actinomycetes</taxon>
        <taxon>Kitasatosporales</taxon>
        <taxon>Streptomycetaceae</taxon>
        <taxon>Kitasatospora</taxon>
    </lineage>
</organism>
<accession>A0ABW1F5X6</accession>
<gene>
    <name evidence="1" type="ORF">ACFP0N_26485</name>
</gene>
<keyword evidence="2" id="KW-1185">Reference proteome</keyword>
<evidence type="ECO:0000313" key="2">
    <source>
        <dbReference type="Proteomes" id="UP001596067"/>
    </source>
</evidence>
<dbReference type="EMBL" id="JBHSOD010000041">
    <property type="protein sequence ID" value="MFC5888519.1"/>
    <property type="molecule type" value="Genomic_DNA"/>
</dbReference>
<comment type="caution">
    <text evidence="1">The sequence shown here is derived from an EMBL/GenBank/DDBJ whole genome shotgun (WGS) entry which is preliminary data.</text>
</comment>
<proteinExistence type="predicted"/>
<evidence type="ECO:0000313" key="1">
    <source>
        <dbReference type="EMBL" id="MFC5888519.1"/>
    </source>
</evidence>
<dbReference type="RefSeq" id="WP_313763565.1">
    <property type="nucleotide sequence ID" value="NZ_BAAAVH010000113.1"/>
</dbReference>